<dbReference type="Pfam" id="PF00891">
    <property type="entry name" value="Methyltransf_2"/>
    <property type="match status" value="1"/>
</dbReference>
<dbReference type="InterPro" id="IPR036390">
    <property type="entry name" value="WH_DNA-bd_sf"/>
</dbReference>
<keyword evidence="2" id="KW-0808">Transferase</keyword>
<dbReference type="InterPro" id="IPR016461">
    <property type="entry name" value="COMT-like"/>
</dbReference>
<dbReference type="Proteomes" id="UP000717328">
    <property type="component" value="Unassembled WGS sequence"/>
</dbReference>
<dbReference type="SUPFAM" id="SSF53335">
    <property type="entry name" value="S-adenosyl-L-methionine-dependent methyltransferases"/>
    <property type="match status" value="1"/>
</dbReference>
<accession>A0A9P7FTE3</accession>
<evidence type="ECO:0000256" key="1">
    <source>
        <dbReference type="ARBA" id="ARBA00022603"/>
    </source>
</evidence>
<dbReference type="Gene3D" id="3.40.50.150">
    <property type="entry name" value="Vaccinia Virus protein VP39"/>
    <property type="match status" value="1"/>
</dbReference>
<dbReference type="PANTHER" id="PTHR43712">
    <property type="entry name" value="PUTATIVE (AFU_ORTHOLOGUE AFUA_4G14580)-RELATED"/>
    <property type="match status" value="1"/>
</dbReference>
<dbReference type="InterPro" id="IPR001077">
    <property type="entry name" value="COMT_C"/>
</dbReference>
<dbReference type="InterPro" id="IPR012967">
    <property type="entry name" value="COMT_dimerisation"/>
</dbReference>
<reference evidence="6" key="2">
    <citation type="submission" date="2021-10" db="EMBL/GenBank/DDBJ databases">
        <title>Phylogenomics reveals ancestral predisposition of the termite-cultivated fungus Termitomyces towards a domesticated lifestyle.</title>
        <authorList>
            <person name="Auxier B."/>
            <person name="Grum-Grzhimaylo A."/>
            <person name="Cardenas M.E."/>
            <person name="Lodge J.D."/>
            <person name="Laessoe T."/>
            <person name="Pedersen O."/>
            <person name="Smith M.E."/>
            <person name="Kuyper T.W."/>
            <person name="Franco-Molano E.A."/>
            <person name="Baroni T.J."/>
            <person name="Aanen D.K."/>
        </authorList>
    </citation>
    <scope>NUCLEOTIDE SEQUENCE</scope>
    <source>
        <strain evidence="6">D49</strain>
    </source>
</reference>
<keyword evidence="7" id="KW-1185">Reference proteome</keyword>
<keyword evidence="3" id="KW-0949">S-adenosyl-L-methionine</keyword>
<dbReference type="Gene3D" id="1.10.10.10">
    <property type="entry name" value="Winged helix-like DNA-binding domain superfamily/Winged helix DNA-binding domain"/>
    <property type="match status" value="1"/>
</dbReference>
<dbReference type="GO" id="GO:0008171">
    <property type="term" value="F:O-methyltransferase activity"/>
    <property type="evidence" value="ECO:0007669"/>
    <property type="project" value="InterPro"/>
</dbReference>
<evidence type="ECO:0000259" key="5">
    <source>
        <dbReference type="Pfam" id="PF08100"/>
    </source>
</evidence>
<organism evidence="6 7">
    <name type="scientific">Sphagnurus paluster</name>
    <dbReference type="NCBI Taxonomy" id="117069"/>
    <lineage>
        <taxon>Eukaryota</taxon>
        <taxon>Fungi</taxon>
        <taxon>Dikarya</taxon>
        <taxon>Basidiomycota</taxon>
        <taxon>Agaricomycotina</taxon>
        <taxon>Agaricomycetes</taxon>
        <taxon>Agaricomycetidae</taxon>
        <taxon>Agaricales</taxon>
        <taxon>Tricholomatineae</taxon>
        <taxon>Lyophyllaceae</taxon>
        <taxon>Sphagnurus</taxon>
    </lineage>
</organism>
<evidence type="ECO:0000256" key="2">
    <source>
        <dbReference type="ARBA" id="ARBA00022679"/>
    </source>
</evidence>
<evidence type="ECO:0000313" key="6">
    <source>
        <dbReference type="EMBL" id="KAG5635020.1"/>
    </source>
</evidence>
<dbReference type="EMBL" id="JABCKI010006202">
    <property type="protein sequence ID" value="KAG5635020.1"/>
    <property type="molecule type" value="Genomic_DNA"/>
</dbReference>
<keyword evidence="1" id="KW-0489">Methyltransferase</keyword>
<feature type="domain" description="O-methyltransferase C-terminal" evidence="4">
    <location>
        <begin position="209"/>
        <end position="389"/>
    </location>
</feature>
<reference evidence="6" key="1">
    <citation type="submission" date="2021-02" db="EMBL/GenBank/DDBJ databases">
        <authorList>
            <person name="Nieuwenhuis M."/>
            <person name="Van De Peppel L.J.J."/>
        </authorList>
    </citation>
    <scope>NUCLEOTIDE SEQUENCE</scope>
    <source>
        <strain evidence="6">D49</strain>
    </source>
</reference>
<gene>
    <name evidence="6" type="ORF">H0H81_012688</name>
</gene>
<dbReference type="AlphaFoldDB" id="A0A9P7FTE3"/>
<dbReference type="PROSITE" id="PS51683">
    <property type="entry name" value="SAM_OMT_II"/>
    <property type="match status" value="1"/>
</dbReference>
<name>A0A9P7FTE3_9AGAR</name>
<dbReference type="OrthoDB" id="2410195at2759"/>
<dbReference type="GO" id="GO:0046983">
    <property type="term" value="F:protein dimerization activity"/>
    <property type="evidence" value="ECO:0007669"/>
    <property type="project" value="InterPro"/>
</dbReference>
<dbReference type="PANTHER" id="PTHR43712:SF2">
    <property type="entry name" value="O-METHYLTRANSFERASE CICE"/>
    <property type="match status" value="1"/>
</dbReference>
<evidence type="ECO:0008006" key="8">
    <source>
        <dbReference type="Google" id="ProtNLM"/>
    </source>
</evidence>
<dbReference type="InterPro" id="IPR036388">
    <property type="entry name" value="WH-like_DNA-bd_sf"/>
</dbReference>
<evidence type="ECO:0000313" key="7">
    <source>
        <dbReference type="Proteomes" id="UP000717328"/>
    </source>
</evidence>
<dbReference type="GO" id="GO:0032259">
    <property type="term" value="P:methylation"/>
    <property type="evidence" value="ECO:0007669"/>
    <property type="project" value="UniProtKB-KW"/>
</dbReference>
<feature type="domain" description="O-methyltransferase dimerisation" evidence="5">
    <location>
        <begin position="76"/>
        <end position="153"/>
    </location>
</feature>
<evidence type="ECO:0000256" key="3">
    <source>
        <dbReference type="ARBA" id="ARBA00022691"/>
    </source>
</evidence>
<dbReference type="SUPFAM" id="SSF46785">
    <property type="entry name" value="Winged helix' DNA-binding domain"/>
    <property type="match status" value="1"/>
</dbReference>
<protein>
    <recommendedName>
        <fullName evidence="8">O-methyltransferase domain-containing protein</fullName>
    </recommendedName>
</protein>
<dbReference type="InterPro" id="IPR029063">
    <property type="entry name" value="SAM-dependent_MTases_sf"/>
</dbReference>
<evidence type="ECO:0000259" key="4">
    <source>
        <dbReference type="Pfam" id="PF00891"/>
    </source>
</evidence>
<dbReference type="Pfam" id="PF08100">
    <property type="entry name" value="Dimerisation"/>
    <property type="match status" value="1"/>
</dbReference>
<proteinExistence type="predicted"/>
<comment type="caution">
    <text evidence="6">The sequence shown here is derived from an EMBL/GenBank/DDBJ whole genome shotgun (WGS) entry which is preliminary data.</text>
</comment>
<sequence>MASEIQQLSDLIATSVSKLLQACKDNNTPFPDGNEPFTPQSEAFRAHQAAAEATNIIAAAALQLAERVMPPHMPLMNIVSGHFKNAALRAALELNVTEILREAGPQGLHVDDIGKICDVDGTKLGRLLRVLALHHCYREVTPNVFANTRISSIMDTGKSVKELLEKPEDKHEGTPGLVAFLEHLIGDGAKFSAYLVENLRDPKTGRSDEPHHAAFNRAFNVQVPFWEFHETPEQEYRRRRFAIGMHGIAQMQPQDILDDVLDWKALPPDSLVVDVGGGIGTASVALSQSQKHLKFTVQDFASVCEESKARWSIESPELIESGQLTFSPHDFFTEQPIKNASVFILKQILHDWADPYCVKILKALRAAATPDTKLIVVDNIVAYACHDPTVETDLGRGYVEAPAPLLPNFGAANVVPYVVDIGVRAFYRTFISFLCGR</sequence>